<evidence type="ECO:0000256" key="8">
    <source>
        <dbReference type="ARBA" id="ARBA00049041"/>
    </source>
</evidence>
<evidence type="ECO:0000256" key="1">
    <source>
        <dbReference type="ARBA" id="ARBA00022438"/>
    </source>
</evidence>
<feature type="region of interest" description="Disordered" evidence="11">
    <location>
        <begin position="160"/>
        <end position="190"/>
    </location>
</feature>
<feature type="compositionally biased region" description="Pro residues" evidence="11">
    <location>
        <begin position="160"/>
        <end position="185"/>
    </location>
</feature>
<dbReference type="AlphaFoldDB" id="A0A1A8P0N2"/>
<evidence type="ECO:0000256" key="3">
    <source>
        <dbReference type="ARBA" id="ARBA00022801"/>
    </source>
</evidence>
<keyword evidence="2" id="KW-0645">Protease</keyword>
<dbReference type="Pfam" id="PF21646">
    <property type="entry name" value="ACTMAP-like_C"/>
    <property type="match status" value="1"/>
</dbReference>
<comment type="catalytic activity">
    <reaction evidence="9">
        <text>N-terminal N(alpha)-acetyl-L-methionyl-L-aspartyl-[protein] + H2O = N-terminal L-aspartyl-[protein] + N-acetyl-L-methionine</text>
        <dbReference type="Rhea" id="RHEA:74571"/>
        <dbReference type="Rhea" id="RHEA-COMP:12669"/>
        <dbReference type="Rhea" id="RHEA-COMP:12693"/>
        <dbReference type="ChEBI" id="CHEBI:15377"/>
        <dbReference type="ChEBI" id="CHEBI:64720"/>
        <dbReference type="ChEBI" id="CHEBI:71670"/>
        <dbReference type="ChEBI" id="CHEBI:133063"/>
    </reaction>
    <physiologicalReaction direction="left-to-right" evidence="9">
        <dbReference type="Rhea" id="RHEA:74572"/>
    </physiologicalReaction>
</comment>
<keyword evidence="1" id="KW-0031">Aminopeptidase</keyword>
<protein>
    <recommendedName>
        <fullName evidence="5">Actin maturation protease</fullName>
    </recommendedName>
    <alternativeName>
        <fullName evidence="6">Actin aminopeptidase ACTMAP</fullName>
    </alternativeName>
</protein>
<evidence type="ECO:0000256" key="9">
    <source>
        <dbReference type="ARBA" id="ARBA00093241"/>
    </source>
</evidence>
<evidence type="ECO:0000256" key="2">
    <source>
        <dbReference type="ARBA" id="ARBA00022670"/>
    </source>
</evidence>
<evidence type="ECO:0000313" key="12">
    <source>
        <dbReference type="EMBL" id="SBR74562.1"/>
    </source>
</evidence>
<evidence type="ECO:0000256" key="5">
    <source>
        <dbReference type="ARBA" id="ARBA00034848"/>
    </source>
</evidence>
<comment type="catalytic activity">
    <reaction evidence="10">
        <text>N-terminal N(alpha)-acetyl-L-methionyl-L-glutamyl-[protein] + H2O = N-terminal L-glutamyl-[protein] + N-acetyl-L-methionine</text>
        <dbReference type="Rhea" id="RHEA:74575"/>
        <dbReference type="Rhea" id="RHEA-COMP:12668"/>
        <dbReference type="Rhea" id="RHEA-COMP:12697"/>
        <dbReference type="ChEBI" id="CHEBI:15377"/>
        <dbReference type="ChEBI" id="CHEBI:64721"/>
        <dbReference type="ChEBI" id="CHEBI:71670"/>
        <dbReference type="ChEBI" id="CHEBI:133360"/>
    </reaction>
    <physiologicalReaction direction="left-to-right" evidence="10">
        <dbReference type="Rhea" id="RHEA:74576"/>
    </physiologicalReaction>
</comment>
<evidence type="ECO:0000256" key="4">
    <source>
        <dbReference type="ARBA" id="ARBA00034725"/>
    </source>
</evidence>
<dbReference type="PANTHER" id="PTHR28631">
    <property type="entry name" value="UPF0692 PROTEIN C19ORF54"/>
    <property type="match status" value="1"/>
</dbReference>
<organism evidence="12">
    <name type="scientific">Nothobranchius pienaari</name>
    <dbReference type="NCBI Taxonomy" id="704102"/>
    <lineage>
        <taxon>Eukaryota</taxon>
        <taxon>Metazoa</taxon>
        <taxon>Chordata</taxon>
        <taxon>Craniata</taxon>
        <taxon>Vertebrata</taxon>
        <taxon>Euteleostomi</taxon>
        <taxon>Actinopterygii</taxon>
        <taxon>Neopterygii</taxon>
        <taxon>Teleostei</taxon>
        <taxon>Neoteleostei</taxon>
        <taxon>Acanthomorphata</taxon>
        <taxon>Ovalentaria</taxon>
        <taxon>Atherinomorphae</taxon>
        <taxon>Cyprinodontiformes</taxon>
        <taxon>Nothobranchiidae</taxon>
        <taxon>Nothobranchius</taxon>
    </lineage>
</organism>
<keyword evidence="3" id="KW-0378">Hydrolase</keyword>
<accession>A0A1A8P0N2</accession>
<dbReference type="InterPro" id="IPR040043">
    <property type="entry name" value="ACTMAP"/>
</dbReference>
<comment type="catalytic activity">
    <reaction evidence="8">
        <text>N-terminal N(alpha)-acetyl-L-cysteinyl-L-aspartyl-[protein] + H2O = N-terminal L-aspartyl-[protein] + N-acetyl-L-cysteine</text>
        <dbReference type="Rhea" id="RHEA:74579"/>
        <dbReference type="Rhea" id="RHEA-COMP:12669"/>
        <dbReference type="Rhea" id="RHEA-COMP:18395"/>
        <dbReference type="ChEBI" id="CHEBI:15377"/>
        <dbReference type="ChEBI" id="CHEBI:64720"/>
        <dbReference type="ChEBI" id="CHEBI:78236"/>
        <dbReference type="ChEBI" id="CHEBI:193599"/>
    </reaction>
    <physiologicalReaction direction="left-to-right" evidence="8">
        <dbReference type="Rhea" id="RHEA:74580"/>
    </physiologicalReaction>
</comment>
<evidence type="ECO:0000256" key="6">
    <source>
        <dbReference type="ARBA" id="ARBA00034908"/>
    </source>
</evidence>
<dbReference type="GO" id="GO:0004177">
    <property type="term" value="F:aminopeptidase activity"/>
    <property type="evidence" value="ECO:0007669"/>
    <property type="project" value="UniProtKB-KW"/>
</dbReference>
<dbReference type="GO" id="GO:0006508">
    <property type="term" value="P:proteolysis"/>
    <property type="evidence" value="ECO:0007669"/>
    <property type="project" value="UniProtKB-KW"/>
</dbReference>
<dbReference type="SUPFAM" id="SSF101447">
    <property type="entry name" value="Formin homology 2 domain (FH2 domain)"/>
    <property type="match status" value="1"/>
</dbReference>
<reference evidence="12" key="2">
    <citation type="submission" date="2016-06" db="EMBL/GenBank/DDBJ databases">
        <title>The genome of a short-lived fish provides insights into sex chromosome evolution and the genetic control of aging.</title>
        <authorList>
            <person name="Reichwald K."/>
            <person name="Felder M."/>
            <person name="Petzold A."/>
            <person name="Koch P."/>
            <person name="Groth M."/>
            <person name="Platzer M."/>
        </authorList>
    </citation>
    <scope>NUCLEOTIDE SEQUENCE</scope>
    <source>
        <tissue evidence="12">Brain</tissue>
    </source>
</reference>
<name>A0A1A8P0N2_9TELE</name>
<gene>
    <name evidence="12" type="primary">C18H19ORF54</name>
</gene>
<evidence type="ECO:0000256" key="10">
    <source>
        <dbReference type="ARBA" id="ARBA00093265"/>
    </source>
</evidence>
<evidence type="ECO:0000256" key="7">
    <source>
        <dbReference type="ARBA" id="ARBA00047999"/>
    </source>
</evidence>
<sequence>MDTLSRATRSRSRTFSSKALWCSNRDFRALRTSTSLETPAGDWACLLTTVILRLRSWRDTRHSRCSSNKRVLFLSALSSAISSSLSRSCSRQTFSSLVNTANSCGRAMDSCLWSDSFSWPRSRRRSCAVPRLSWVSLRFSSSLSLSVSMFTISDSRLPVLPPSSPPPPPPPPPVPGPPPPPPALAAPPSSTAKKKLYQTIASSKSPLEGDHTEACLLVRQRESRFRKDLQWILVNTYVPSLIQDGPQCGLVALWMATHLLQLQQAINMETVVQTAMRRGYTAQGEMFSASNLALLAEEVCGCKAELLSGGLSGCNGAAIFKHLWAGQPVLIPYDNDLNHEPCQRSGHRAHWAVASGVLMGLDQGSVNTEHTHSDPTLPWLHLAAETPDPCPIDSTTVKEVYILAKQGKSLRYRLWSLDSIAQSNQQLKALDPQRVDDGTHYVVPEGGLEAGLAGQAVLLHRSTLNQQ</sequence>
<reference evidence="12" key="1">
    <citation type="submission" date="2016-05" db="EMBL/GenBank/DDBJ databases">
        <authorList>
            <person name="Lavstsen T."/>
            <person name="Jespersen J.S."/>
        </authorList>
    </citation>
    <scope>NUCLEOTIDE SEQUENCE</scope>
    <source>
        <tissue evidence="12">Brain</tissue>
    </source>
</reference>
<proteinExistence type="inferred from homology"/>
<dbReference type="PANTHER" id="PTHR28631:SF1">
    <property type="entry name" value="ACTIN MATURATION PROTEASE"/>
    <property type="match status" value="1"/>
</dbReference>
<dbReference type="EMBL" id="HAEG01005600">
    <property type="protein sequence ID" value="SBR74562.1"/>
    <property type="molecule type" value="Transcribed_RNA"/>
</dbReference>
<evidence type="ECO:0000256" key="11">
    <source>
        <dbReference type="SAM" id="MobiDB-lite"/>
    </source>
</evidence>
<comment type="similarity">
    <text evidence="4">Belongs to the ACTMAP family.</text>
</comment>
<comment type="catalytic activity">
    <reaction evidence="7">
        <text>N-terminal N(alpha)-acetyl-L-cysteinyl-L-glutamyl-[protein] + H2O = N-terminal L-glutamyl-[protein] + N-acetyl-L-cysteine</text>
        <dbReference type="Rhea" id="RHEA:74583"/>
        <dbReference type="Rhea" id="RHEA-COMP:12668"/>
        <dbReference type="Rhea" id="RHEA-COMP:18396"/>
        <dbReference type="ChEBI" id="CHEBI:15377"/>
        <dbReference type="ChEBI" id="CHEBI:64721"/>
        <dbReference type="ChEBI" id="CHEBI:78236"/>
        <dbReference type="ChEBI" id="CHEBI:193601"/>
    </reaction>
    <physiologicalReaction direction="left-to-right" evidence="7">
        <dbReference type="Rhea" id="RHEA:74584"/>
    </physiologicalReaction>
</comment>